<dbReference type="EMBL" id="SMSJ01000040">
    <property type="protein sequence ID" value="TDH60301.1"/>
    <property type="molecule type" value="Genomic_DNA"/>
</dbReference>
<evidence type="ECO:0000256" key="3">
    <source>
        <dbReference type="ARBA" id="ARBA00022741"/>
    </source>
</evidence>
<accession>A0A4R5QCY1</accession>
<evidence type="ECO:0000256" key="4">
    <source>
        <dbReference type="ARBA" id="ARBA00022840"/>
    </source>
</evidence>
<dbReference type="Proteomes" id="UP000295096">
    <property type="component" value="Unassembled WGS sequence"/>
</dbReference>
<dbReference type="InterPro" id="IPR013563">
    <property type="entry name" value="Oligopep_ABC_C"/>
</dbReference>
<feature type="domain" description="Oligopeptide/dipeptide ABC transporter C-terminal" evidence="5">
    <location>
        <begin position="60"/>
        <end position="123"/>
    </location>
</feature>
<evidence type="ECO:0000313" key="7">
    <source>
        <dbReference type="Proteomes" id="UP000295096"/>
    </source>
</evidence>
<evidence type="ECO:0000313" key="6">
    <source>
        <dbReference type="EMBL" id="TDH60301.1"/>
    </source>
</evidence>
<dbReference type="GO" id="GO:0005524">
    <property type="term" value="F:ATP binding"/>
    <property type="evidence" value="ECO:0007669"/>
    <property type="project" value="UniProtKB-KW"/>
</dbReference>
<dbReference type="OrthoDB" id="37801at2"/>
<dbReference type="InterPro" id="IPR027417">
    <property type="entry name" value="P-loop_NTPase"/>
</dbReference>
<keyword evidence="2" id="KW-0813">Transport</keyword>
<evidence type="ECO:0000256" key="2">
    <source>
        <dbReference type="ARBA" id="ARBA00022448"/>
    </source>
</evidence>
<dbReference type="Gene3D" id="3.40.50.300">
    <property type="entry name" value="P-loop containing nucleotide triphosphate hydrolases"/>
    <property type="match status" value="1"/>
</dbReference>
<organism evidence="6 7">
    <name type="scientific">Dankookia rubra</name>
    <dbReference type="NCBI Taxonomy" id="1442381"/>
    <lineage>
        <taxon>Bacteria</taxon>
        <taxon>Pseudomonadati</taxon>
        <taxon>Pseudomonadota</taxon>
        <taxon>Alphaproteobacteria</taxon>
        <taxon>Acetobacterales</taxon>
        <taxon>Roseomonadaceae</taxon>
        <taxon>Dankookia</taxon>
    </lineage>
</organism>
<dbReference type="NCBIfam" id="TIGR01727">
    <property type="entry name" value="oligo_HPY"/>
    <property type="match status" value="1"/>
</dbReference>
<comment type="caution">
    <text evidence="6">The sequence shown here is derived from an EMBL/GenBank/DDBJ whole genome shotgun (WGS) entry which is preliminary data.</text>
</comment>
<evidence type="ECO:0000259" key="5">
    <source>
        <dbReference type="Pfam" id="PF08352"/>
    </source>
</evidence>
<dbReference type="GO" id="GO:0005886">
    <property type="term" value="C:plasma membrane"/>
    <property type="evidence" value="ECO:0007669"/>
    <property type="project" value="UniProtKB-SubCell"/>
</dbReference>
<dbReference type="Pfam" id="PF08352">
    <property type="entry name" value="oligo_HPY"/>
    <property type="match status" value="1"/>
</dbReference>
<keyword evidence="4 6" id="KW-0067">ATP-binding</keyword>
<proteinExistence type="predicted"/>
<keyword evidence="7" id="KW-1185">Reference proteome</keyword>
<comment type="subcellular location">
    <subcellularLocation>
        <location evidence="1">Cell inner membrane</location>
        <topology evidence="1">Peripheral membrane protein</topology>
    </subcellularLocation>
</comment>
<gene>
    <name evidence="6" type="ORF">E2C06_22560</name>
</gene>
<dbReference type="GO" id="GO:0015833">
    <property type="term" value="P:peptide transport"/>
    <property type="evidence" value="ECO:0007669"/>
    <property type="project" value="InterPro"/>
</dbReference>
<name>A0A4R5QCY1_9PROT</name>
<sequence length="142" mass="15240">MLDEPTVALDVSVQVTIPQFPVALRETLGISYVVVIDDLNVVPLLWDCVVVMYLGRIVGVGPAHAVFGAPLHPHTRGLVAAVPRLDGVRADALRLAGDPKRPIDPDPNACRLHGRCPAGIDRCGVEMPPLRRFPGGREAACR</sequence>
<dbReference type="AlphaFoldDB" id="A0A4R5QCY1"/>
<reference evidence="6 7" key="1">
    <citation type="journal article" date="2016" name="J. Microbiol.">
        <title>Dankookia rubra gen. nov., sp. nov., an alphaproteobacterium isolated from sediment of a shallow stream.</title>
        <authorList>
            <person name="Kim W.H."/>
            <person name="Kim D.H."/>
            <person name="Kang K."/>
            <person name="Ahn T.Y."/>
        </authorList>
    </citation>
    <scope>NUCLEOTIDE SEQUENCE [LARGE SCALE GENOMIC DNA]</scope>
    <source>
        <strain evidence="6 7">JCM30602</strain>
    </source>
</reference>
<keyword evidence="3" id="KW-0547">Nucleotide-binding</keyword>
<evidence type="ECO:0000256" key="1">
    <source>
        <dbReference type="ARBA" id="ARBA00004417"/>
    </source>
</evidence>
<dbReference type="PANTHER" id="PTHR43067:SF3">
    <property type="entry name" value="MALTOSE ABC TRANSPORTER, ATP-BINDING PROTEIN"/>
    <property type="match status" value="1"/>
</dbReference>
<protein>
    <submittedName>
        <fullName evidence="6">ABC transporter ATP-binding protein</fullName>
    </submittedName>
</protein>
<dbReference type="SUPFAM" id="SSF52540">
    <property type="entry name" value="P-loop containing nucleoside triphosphate hydrolases"/>
    <property type="match status" value="1"/>
</dbReference>
<dbReference type="PANTHER" id="PTHR43067">
    <property type="entry name" value="OLIGOPEPTIDE/DIPEPTIDE ABC TRANSPORTER, ATPASE SUBUNIT"/>
    <property type="match status" value="1"/>
</dbReference>